<reference evidence="6" key="2">
    <citation type="submission" date="2016-01" db="EMBL/GenBank/DDBJ databases">
        <title>Diatom-associated endosymboitic cyanobacterium lacks core nitrogen metabolism enzymes.</title>
        <authorList>
            <person name="Hilton J.A."/>
            <person name="Foster R.A."/>
            <person name="Tripp H.J."/>
            <person name="Carter B.J."/>
            <person name="Zehr J.P."/>
            <person name="Villareal T.A."/>
        </authorList>
    </citation>
    <scope>NUCLEOTIDE SEQUENCE [LARGE SCALE GENOMIC DNA]</scope>
    <source>
        <strain evidence="6">HH01</strain>
    </source>
</reference>
<dbReference type="Pfam" id="PF13399">
    <property type="entry name" value="LytR_C"/>
    <property type="match status" value="1"/>
</dbReference>
<evidence type="ECO:0000256" key="2">
    <source>
        <dbReference type="SAM" id="Phobius"/>
    </source>
</evidence>
<evidence type="ECO:0000256" key="1">
    <source>
        <dbReference type="ARBA" id="ARBA00006068"/>
    </source>
</evidence>
<dbReference type="InterPro" id="IPR004474">
    <property type="entry name" value="LytR_CpsA_psr"/>
</dbReference>
<keyword evidence="2" id="KW-0472">Membrane</keyword>
<feature type="domain" description="Cell envelope-related transcriptional attenuator" evidence="3">
    <location>
        <begin position="154"/>
        <end position="300"/>
    </location>
</feature>
<evidence type="ECO:0000313" key="5">
    <source>
        <dbReference type="EMBL" id="CCH67441.1"/>
    </source>
</evidence>
<dbReference type="InterPro" id="IPR027381">
    <property type="entry name" value="LytR/CpsA/Psr_C"/>
</dbReference>
<keyword evidence="2" id="KW-1133">Transmembrane helix</keyword>
<protein>
    <submittedName>
        <fullName evidence="5">Cell envelope-associated transcriptional attenuator LytR-CpsA-Psr, subfamily M (As in PMID19099556)</fullName>
    </submittedName>
</protein>
<keyword evidence="6" id="KW-1185">Reference proteome</keyword>
<dbReference type="RefSeq" id="WP_008233996.1">
    <property type="nucleotide sequence ID" value="NZ_CAIY01000044.1"/>
</dbReference>
<dbReference type="InterPro" id="IPR050922">
    <property type="entry name" value="LytR/CpsA/Psr_CW_biosynth"/>
</dbReference>
<dbReference type="NCBIfam" id="TIGR00350">
    <property type="entry name" value="lytR_cpsA_psr"/>
    <property type="match status" value="1"/>
</dbReference>
<dbReference type="STRING" id="1165094.RINTHH_12860"/>
<proteinExistence type="inferred from homology"/>
<comment type="caution">
    <text evidence="5">The sequence shown here is derived from an EMBL/GenBank/DDBJ whole genome shotgun (WGS) entry which is preliminary data.</text>
</comment>
<dbReference type="EMBL" id="CAIY01000044">
    <property type="protein sequence ID" value="CCH67441.1"/>
    <property type="molecule type" value="Genomic_DNA"/>
</dbReference>
<name>M1X5L2_9NOST</name>
<keyword evidence="2" id="KW-0812">Transmembrane</keyword>
<evidence type="ECO:0000313" key="6">
    <source>
        <dbReference type="Proteomes" id="UP000053051"/>
    </source>
</evidence>
<dbReference type="PANTHER" id="PTHR33392">
    <property type="entry name" value="POLYISOPRENYL-TEICHOIC ACID--PEPTIDOGLYCAN TEICHOIC ACID TRANSFERASE TAGU"/>
    <property type="match status" value="1"/>
</dbReference>
<dbReference type="PANTHER" id="PTHR33392:SF6">
    <property type="entry name" value="POLYISOPRENYL-TEICHOIC ACID--PEPTIDOGLYCAN TEICHOIC ACID TRANSFERASE TAGU"/>
    <property type="match status" value="1"/>
</dbReference>
<evidence type="ECO:0000259" key="4">
    <source>
        <dbReference type="Pfam" id="PF13399"/>
    </source>
</evidence>
<accession>M1X5L2</accession>
<feature type="domain" description="LytR/CpsA/Psr regulator C-terminal" evidence="4">
    <location>
        <begin position="395"/>
        <end position="481"/>
    </location>
</feature>
<dbReference type="Pfam" id="PF03816">
    <property type="entry name" value="LytR_cpsA_psr"/>
    <property type="match status" value="1"/>
</dbReference>
<reference evidence="5 6" key="1">
    <citation type="submission" date="2012-05" db="EMBL/GenBank/DDBJ databases">
        <authorList>
            <person name="Hilton J."/>
        </authorList>
    </citation>
    <scope>NUCLEOTIDE SEQUENCE [LARGE SCALE GENOMIC DNA]</scope>
    <source>
        <strain evidence="5 6">HH01</strain>
    </source>
</reference>
<evidence type="ECO:0000259" key="3">
    <source>
        <dbReference type="Pfam" id="PF03816"/>
    </source>
</evidence>
<dbReference type="Gene3D" id="3.40.630.190">
    <property type="entry name" value="LCP protein"/>
    <property type="match status" value="1"/>
</dbReference>
<sequence>MVKQIHEFRQKQLKEHSFPNPLHQEVVHDPRANMAHDLVSYAGSSSSIPSQLYYRLGLSMPRWLFWVLTIFVGLTLSGLLVSTLALWTPLWSGQDKTEEELGWSKSNQKQPITGGLWHRLSEYELKQPMNILVLGVESVRNSTGSSTKDFSDQSNTILLVRFNPRDKTVRVISIPQDTMISIPDKGLTKVSLASVYGGVVLAARVVSRTLNNAPIHRYIRISTSVLQKLIDQLGGVELFIPKTINYKNLTENLNVSLASGWQTLNGKQALNFVRFREEVTGDLFRVQRQQTLLIALRERLLSPNVLMRLPYLTQMISKYFDTNLKMEEVMALVNFCVKLKQDNLQMTILPGIFSLLSKDPDSYWLDLEGKARLLGNYVGVKVGETQKDKRPLTHLRIALQNSTKNQSLIQTVISYFRKQGFKKVYRISNSSENLTNTRIIAQKGNLEAGKEIRRILGIGTVEVSATGDLESDITIRFGKDW</sequence>
<gene>
    <name evidence="5" type="ORF">RINTHH_12860</name>
</gene>
<feature type="transmembrane region" description="Helical" evidence="2">
    <location>
        <begin position="63"/>
        <end position="87"/>
    </location>
</feature>
<dbReference type="AlphaFoldDB" id="M1X5L2"/>
<organism evidence="5 6">
    <name type="scientific">Richelia intracellularis HH01</name>
    <dbReference type="NCBI Taxonomy" id="1165094"/>
    <lineage>
        <taxon>Bacteria</taxon>
        <taxon>Bacillati</taxon>
        <taxon>Cyanobacteriota</taxon>
        <taxon>Cyanophyceae</taxon>
        <taxon>Nostocales</taxon>
        <taxon>Nostocaceae</taxon>
        <taxon>Richelia</taxon>
    </lineage>
</organism>
<dbReference type="Proteomes" id="UP000053051">
    <property type="component" value="Unassembled WGS sequence"/>
</dbReference>
<comment type="similarity">
    <text evidence="1">Belongs to the LytR/CpsA/Psr (LCP) family.</text>
</comment>